<gene>
    <name evidence="2" type="ORF">MA16_Dca014417</name>
</gene>
<evidence type="ECO:0000313" key="3">
    <source>
        <dbReference type="Proteomes" id="UP000233837"/>
    </source>
</evidence>
<dbReference type="EMBL" id="KZ502395">
    <property type="protein sequence ID" value="PKU80051.1"/>
    <property type="molecule type" value="Genomic_DNA"/>
</dbReference>
<proteinExistence type="predicted"/>
<accession>A0A2I0WWN0</accession>
<dbReference type="Proteomes" id="UP000233837">
    <property type="component" value="Unassembled WGS sequence"/>
</dbReference>
<name>A0A2I0WWN0_9ASPA</name>
<protein>
    <submittedName>
        <fullName evidence="2">Uncharacterized protein</fullName>
    </submittedName>
</protein>
<keyword evidence="3" id="KW-1185">Reference proteome</keyword>
<reference evidence="2 3" key="1">
    <citation type="journal article" date="2016" name="Sci. Rep.">
        <title>The Dendrobium catenatum Lindl. genome sequence provides insights into polysaccharide synthase, floral development and adaptive evolution.</title>
        <authorList>
            <person name="Zhang G.Q."/>
            <person name="Xu Q."/>
            <person name="Bian C."/>
            <person name="Tsai W.C."/>
            <person name="Yeh C.M."/>
            <person name="Liu K.W."/>
            <person name="Yoshida K."/>
            <person name="Zhang L.S."/>
            <person name="Chang S.B."/>
            <person name="Chen F."/>
            <person name="Shi Y."/>
            <person name="Su Y.Y."/>
            <person name="Zhang Y.Q."/>
            <person name="Chen L.J."/>
            <person name="Yin Y."/>
            <person name="Lin M."/>
            <person name="Huang H."/>
            <person name="Deng H."/>
            <person name="Wang Z.W."/>
            <person name="Zhu S.L."/>
            <person name="Zhao X."/>
            <person name="Deng C."/>
            <person name="Niu S.C."/>
            <person name="Huang J."/>
            <person name="Wang M."/>
            <person name="Liu G.H."/>
            <person name="Yang H.J."/>
            <person name="Xiao X.J."/>
            <person name="Hsiao Y.Y."/>
            <person name="Wu W.L."/>
            <person name="Chen Y.Y."/>
            <person name="Mitsuda N."/>
            <person name="Ohme-Takagi M."/>
            <person name="Luo Y.B."/>
            <person name="Van de Peer Y."/>
            <person name="Liu Z.J."/>
        </authorList>
    </citation>
    <scope>NUCLEOTIDE SEQUENCE [LARGE SCALE GENOMIC DNA]</scope>
    <source>
        <tissue evidence="2">The whole plant</tissue>
    </source>
</reference>
<evidence type="ECO:0000313" key="2">
    <source>
        <dbReference type="EMBL" id="PKU80051.1"/>
    </source>
</evidence>
<dbReference type="AlphaFoldDB" id="A0A2I0WWN0"/>
<evidence type="ECO:0000256" key="1">
    <source>
        <dbReference type="SAM" id="MobiDB-lite"/>
    </source>
</evidence>
<feature type="region of interest" description="Disordered" evidence="1">
    <location>
        <begin position="180"/>
        <end position="200"/>
    </location>
</feature>
<organism evidence="2 3">
    <name type="scientific">Dendrobium catenatum</name>
    <dbReference type="NCBI Taxonomy" id="906689"/>
    <lineage>
        <taxon>Eukaryota</taxon>
        <taxon>Viridiplantae</taxon>
        <taxon>Streptophyta</taxon>
        <taxon>Embryophyta</taxon>
        <taxon>Tracheophyta</taxon>
        <taxon>Spermatophyta</taxon>
        <taxon>Magnoliopsida</taxon>
        <taxon>Liliopsida</taxon>
        <taxon>Asparagales</taxon>
        <taxon>Orchidaceae</taxon>
        <taxon>Epidendroideae</taxon>
        <taxon>Malaxideae</taxon>
        <taxon>Dendrobiinae</taxon>
        <taxon>Dendrobium</taxon>
    </lineage>
</organism>
<reference evidence="2 3" key="2">
    <citation type="journal article" date="2017" name="Nature">
        <title>The Apostasia genome and the evolution of orchids.</title>
        <authorList>
            <person name="Zhang G.Q."/>
            <person name="Liu K.W."/>
            <person name="Li Z."/>
            <person name="Lohaus R."/>
            <person name="Hsiao Y.Y."/>
            <person name="Niu S.C."/>
            <person name="Wang J.Y."/>
            <person name="Lin Y.C."/>
            <person name="Xu Q."/>
            <person name="Chen L.J."/>
            <person name="Yoshida K."/>
            <person name="Fujiwara S."/>
            <person name="Wang Z.W."/>
            <person name="Zhang Y.Q."/>
            <person name="Mitsuda N."/>
            <person name="Wang M."/>
            <person name="Liu G.H."/>
            <person name="Pecoraro L."/>
            <person name="Huang H.X."/>
            <person name="Xiao X.J."/>
            <person name="Lin M."/>
            <person name="Wu X.Y."/>
            <person name="Wu W.L."/>
            <person name="Chen Y.Y."/>
            <person name="Chang S.B."/>
            <person name="Sakamoto S."/>
            <person name="Ohme-Takagi M."/>
            <person name="Yagi M."/>
            <person name="Zeng S.J."/>
            <person name="Shen C.Y."/>
            <person name="Yeh C.M."/>
            <person name="Luo Y.B."/>
            <person name="Tsai W.C."/>
            <person name="Van de Peer Y."/>
            <person name="Liu Z.J."/>
        </authorList>
    </citation>
    <scope>NUCLEOTIDE SEQUENCE [LARGE SCALE GENOMIC DNA]</scope>
    <source>
        <tissue evidence="2">The whole plant</tissue>
    </source>
</reference>
<sequence>MVRKNLNSNFEIDVMTNGVVPKNKEELVSKDNFTSEWKKTQHIKLNYNMENTQMKEDGMAENQVVTGNLEELHEVNENQCDNRMLGDTKLIKEHKNSNICVYNKFQILMDEQEEGEVVEVAEAKDLNRVEDTFEIVSILELIQYSSFEKVRNTGDQTVNSRTNKLSKEVRSLGLVEATHRKRKGDNKGCKKVGDFSPPGH</sequence>